<dbReference type="InterPro" id="IPR046776">
    <property type="entry name" value="Pectate_lyase_5"/>
</dbReference>
<dbReference type="EMBL" id="QSMZ01000021">
    <property type="protein sequence ID" value="KAA6458988.1"/>
    <property type="molecule type" value="Genomic_DNA"/>
</dbReference>
<dbReference type="Gene3D" id="2.60.40.10">
    <property type="entry name" value="Immunoglobulins"/>
    <property type="match status" value="1"/>
</dbReference>
<evidence type="ECO:0000259" key="1">
    <source>
        <dbReference type="Pfam" id="PF13731"/>
    </source>
</evidence>
<dbReference type="Pfam" id="PF17936">
    <property type="entry name" value="Big_6"/>
    <property type="match status" value="1"/>
</dbReference>
<evidence type="ECO:0000259" key="2">
    <source>
        <dbReference type="Pfam" id="PF17936"/>
    </source>
</evidence>
<dbReference type="InterPro" id="IPR027994">
    <property type="entry name" value="WxL_dom"/>
</dbReference>
<feature type="domain" description="Bacterial Ig" evidence="2">
    <location>
        <begin position="814"/>
        <end position="896"/>
    </location>
</feature>
<name>A0A9W7UQ64_BACCE</name>
<dbReference type="InterPro" id="IPR041498">
    <property type="entry name" value="Big_6"/>
</dbReference>
<proteinExistence type="predicted"/>
<dbReference type="InterPro" id="IPR013783">
    <property type="entry name" value="Ig-like_fold"/>
</dbReference>
<dbReference type="RefSeq" id="WP_002162920.1">
    <property type="nucleotide sequence ID" value="NZ_QSMZ01000021.1"/>
</dbReference>
<dbReference type="Pfam" id="PF20585">
    <property type="entry name" value="Pectate_lyase_5"/>
    <property type="match status" value="1"/>
</dbReference>
<dbReference type="AlphaFoldDB" id="A0A9W7UQ64"/>
<gene>
    <name evidence="3" type="ORF">DX932_21380</name>
</gene>
<comment type="caution">
    <text evidence="3">The sequence shown here is derived from an EMBL/GenBank/DDBJ whole genome shotgun (WGS) entry which is preliminary data.</text>
</comment>
<feature type="domain" description="WxL" evidence="1">
    <location>
        <begin position="1071"/>
        <end position="1206"/>
    </location>
</feature>
<evidence type="ECO:0000313" key="4">
    <source>
        <dbReference type="Proteomes" id="UP000323321"/>
    </source>
</evidence>
<sequence length="1207" mass="132750">MKILNKRKKIGRICLASTIIFTQLSTLDALSSTAYAIEDNQEIKLLLQSEKNKAQVDEEIVLRIMELKKTGDKVEIVVPEGMEFDEEATKLLNERNGTSERIRLIENAVIQIEKNSQSKALDVVRLSVKGKRPGTYKFETKLKQGNQEVQSKINPIVYITENPMVKGISEEKKSDIIHQSDKEEKSEKNVEIHNEEGTGLKEVSSEESKENVVKQKETTQAEIEKIIDSEKTHVEEVKNEEKASNEKATIEKVEERLENQEVKHAVVNGTVDVYDDKTFREALNDKSVSKINIKNDFTVNHPAYGFLTFPVRSDLVIEGNGHTVDFGGLCGVFTATVANKMNLTIRNINILGSNYYGPFRMDAPPNSNSAFIKYENLSYIGPQLTCSYNADVIFAGKLNVQSVEKYTSLDGKSIPTIGTDTQQNVEATNVKFLEGTHYTGSTKKSAVFGLFNGGTVDVGKDAIIDVSASDTGGENPQAVIVTQGQFIIHDGAKVNVNTTSTSNRGGIRVEGTNSGITVKKNAELNINTKGNLGYNALYLGPSANLKVADSAKLTVKSENTSTSTQASVYAGNGSSFIIGEKSTFDVHSDGTGSKNLIYIGTNAKFQFANAERVNLALDNSHASSRLIYMYGVSGVLDVDVQRVKAWKNGVSIDDDDKPSYIWNPMYGMQVKYNYSDVREAVGNSLTEKVQNDFRENFRTQNFKRVLFEYIPNVAVSIDELTDNQNKENSHIITGVTNPGALVRLSGDDAIPSPTIDSSDINISEKYHVVADSEGKYSFTLPKGKYLTAGNTVKAFSYLNGKFAESKTIVKDETAPEKPILEEPIKDISEKFQGKAEPNSFVHIYSEDVLIGSVKADANGIYTFVIPEEKRPLVPGTKYYATATDAAGNVSEKSDLVSVKDTMPPTASPVTQVIKIGDDLSDNAKDYVTNVNDNAGISDSNLSYKVTKKPDVSKIGYVEAEVTITDAAGNATKVIVPVFIKDDQVTIGNEAAIQARDFVSVVDDVPTDVEQLKQFILKEAEVKAWELPGGADVTKEVQIVDIGGLTNQIGDYTVTLKVKDVERKIKVSVIGGNLELIDVPQSISFGNVKVQSREKVFNRNGMKGKLIVSDKRKDKTEWQVYVKQTSPLMNTDNDILPDSIVYSTNGIDTVLNEQSYLVTTHTSTNNEDVSFDWKDDEGIRLRVTSGPNIKVNKSYKGELEWTLTNAPI</sequence>
<accession>A0A9W7UQ64</accession>
<dbReference type="Pfam" id="PF13731">
    <property type="entry name" value="WxL"/>
    <property type="match status" value="1"/>
</dbReference>
<reference evidence="3 4" key="1">
    <citation type="submission" date="2018-08" db="EMBL/GenBank/DDBJ databases">
        <title>Bacillus phenotypic plasticity.</title>
        <authorList>
            <person name="Hurtado E."/>
        </authorList>
    </citation>
    <scope>NUCLEOTIDE SEQUENCE [LARGE SCALE GENOMIC DNA]</scope>
    <source>
        <strain evidence="3 4">111b</strain>
    </source>
</reference>
<evidence type="ECO:0000313" key="3">
    <source>
        <dbReference type="EMBL" id="KAA6458988.1"/>
    </source>
</evidence>
<protein>
    <submittedName>
        <fullName evidence="3">Uncharacterized protein</fullName>
    </submittedName>
</protein>
<dbReference type="Proteomes" id="UP000323321">
    <property type="component" value="Unassembled WGS sequence"/>
</dbReference>
<organism evidence="3 4">
    <name type="scientific">Bacillus cereus</name>
    <dbReference type="NCBI Taxonomy" id="1396"/>
    <lineage>
        <taxon>Bacteria</taxon>
        <taxon>Bacillati</taxon>
        <taxon>Bacillota</taxon>
        <taxon>Bacilli</taxon>
        <taxon>Bacillales</taxon>
        <taxon>Bacillaceae</taxon>
        <taxon>Bacillus</taxon>
        <taxon>Bacillus cereus group</taxon>
    </lineage>
</organism>